<dbReference type="GO" id="GO:0051539">
    <property type="term" value="F:4 iron, 4 sulfur cluster binding"/>
    <property type="evidence" value="ECO:0007669"/>
    <property type="project" value="UniProtKB-KW"/>
</dbReference>
<comment type="similarity">
    <text evidence="1">Belongs to the prokaryotic molybdopterin-containing oxidoreductase family.</text>
</comment>
<dbReference type="PANTHER" id="PTHR43742">
    <property type="entry name" value="TRIMETHYLAMINE-N-OXIDE REDUCTASE"/>
    <property type="match status" value="1"/>
</dbReference>
<evidence type="ECO:0000256" key="4">
    <source>
        <dbReference type="ARBA" id="ARBA00022723"/>
    </source>
</evidence>
<dbReference type="InterPro" id="IPR050612">
    <property type="entry name" value="Prok_Mopterin_Oxidored"/>
</dbReference>
<gene>
    <name evidence="10" type="ORF">KM92DES2_10557</name>
</gene>
<accession>A0A212J5E9</accession>
<dbReference type="RefSeq" id="WP_227117725.1">
    <property type="nucleotide sequence ID" value="NZ_LT598928.1"/>
</dbReference>
<evidence type="ECO:0000256" key="8">
    <source>
        <dbReference type="ARBA" id="ARBA00023014"/>
    </source>
</evidence>
<dbReference type="EMBL" id="FLUP01000001">
    <property type="protein sequence ID" value="SBV94656.1"/>
    <property type="molecule type" value="Genomic_DNA"/>
</dbReference>
<evidence type="ECO:0000256" key="2">
    <source>
        <dbReference type="ARBA" id="ARBA00022485"/>
    </source>
</evidence>
<dbReference type="SUPFAM" id="SSF53706">
    <property type="entry name" value="Formate dehydrogenase/DMSO reductase, domains 1-3"/>
    <property type="match status" value="1"/>
</dbReference>
<protein>
    <submittedName>
        <fullName evidence="10">Formate dehydrogenase</fullName>
        <ecNumber evidence="10">1.2.1.2</ecNumber>
    </submittedName>
</protein>
<dbReference type="InterPro" id="IPR006963">
    <property type="entry name" value="Mopterin_OxRdtase_4Fe-4S_dom"/>
</dbReference>
<keyword evidence="4" id="KW-0479">Metal-binding</keyword>
<dbReference type="Pfam" id="PF01568">
    <property type="entry name" value="Molydop_binding"/>
    <property type="match status" value="1"/>
</dbReference>
<dbReference type="InterPro" id="IPR009010">
    <property type="entry name" value="Asp_de-COase-like_dom_sf"/>
</dbReference>
<dbReference type="PROSITE" id="PS51669">
    <property type="entry name" value="4FE4S_MOW_BIS_MGD"/>
    <property type="match status" value="1"/>
</dbReference>
<dbReference type="PANTHER" id="PTHR43742:SF9">
    <property type="entry name" value="TETRATHIONATE REDUCTASE SUBUNIT A"/>
    <property type="match status" value="1"/>
</dbReference>
<dbReference type="InterPro" id="IPR006656">
    <property type="entry name" value="Mopterin_OxRdtase"/>
</dbReference>
<organism evidence="10">
    <name type="scientific">uncultured Desulfovibrio sp</name>
    <dbReference type="NCBI Taxonomy" id="167968"/>
    <lineage>
        <taxon>Bacteria</taxon>
        <taxon>Pseudomonadati</taxon>
        <taxon>Thermodesulfobacteriota</taxon>
        <taxon>Desulfovibrionia</taxon>
        <taxon>Desulfovibrionales</taxon>
        <taxon>Desulfovibrionaceae</taxon>
        <taxon>Desulfovibrio</taxon>
        <taxon>environmental samples</taxon>
    </lineage>
</organism>
<dbReference type="AlphaFoldDB" id="A0A212J5E9"/>
<evidence type="ECO:0000256" key="6">
    <source>
        <dbReference type="ARBA" id="ARBA00023002"/>
    </source>
</evidence>
<dbReference type="Pfam" id="PF04879">
    <property type="entry name" value="Molybdop_Fe4S4"/>
    <property type="match status" value="1"/>
</dbReference>
<dbReference type="Gene3D" id="2.20.25.90">
    <property type="entry name" value="ADC-like domains"/>
    <property type="match status" value="1"/>
</dbReference>
<dbReference type="Gene3D" id="2.40.40.20">
    <property type="match status" value="1"/>
</dbReference>
<evidence type="ECO:0000256" key="5">
    <source>
        <dbReference type="ARBA" id="ARBA00022729"/>
    </source>
</evidence>
<evidence type="ECO:0000259" key="9">
    <source>
        <dbReference type="PROSITE" id="PS51669"/>
    </source>
</evidence>
<dbReference type="GO" id="GO:0016491">
    <property type="term" value="F:oxidoreductase activity"/>
    <property type="evidence" value="ECO:0007669"/>
    <property type="project" value="UniProtKB-KW"/>
</dbReference>
<evidence type="ECO:0000256" key="3">
    <source>
        <dbReference type="ARBA" id="ARBA00022505"/>
    </source>
</evidence>
<dbReference type="SMART" id="SM00926">
    <property type="entry name" value="Molybdop_Fe4S4"/>
    <property type="match status" value="1"/>
</dbReference>
<dbReference type="Gene3D" id="3.40.228.10">
    <property type="entry name" value="Dimethylsulfoxide Reductase, domain 2"/>
    <property type="match status" value="1"/>
</dbReference>
<dbReference type="GO" id="GO:0046872">
    <property type="term" value="F:metal ion binding"/>
    <property type="evidence" value="ECO:0007669"/>
    <property type="project" value="UniProtKB-KW"/>
</dbReference>
<reference evidence="10" key="1">
    <citation type="submission" date="2016-04" db="EMBL/GenBank/DDBJ databases">
        <authorList>
            <person name="Evans L.H."/>
            <person name="Alamgir A."/>
            <person name="Owens N."/>
            <person name="Weber N.D."/>
            <person name="Virtaneva K."/>
            <person name="Barbian K."/>
            <person name="Babar A."/>
            <person name="Rosenke K."/>
        </authorList>
    </citation>
    <scope>NUCLEOTIDE SEQUENCE</scope>
    <source>
        <strain evidence="10">92-2</strain>
    </source>
</reference>
<keyword evidence="3" id="KW-0500">Molybdenum</keyword>
<keyword evidence="8" id="KW-0411">Iron-sulfur</keyword>
<dbReference type="Pfam" id="PF00384">
    <property type="entry name" value="Molybdopterin"/>
    <property type="match status" value="1"/>
</dbReference>
<name>A0A212J5E9_9BACT</name>
<feature type="domain" description="4Fe-4S Mo/W bis-MGD-type" evidence="9">
    <location>
        <begin position="4"/>
        <end position="59"/>
    </location>
</feature>
<dbReference type="Gene3D" id="3.30.2070.10">
    <property type="entry name" value="Formate dehydrogenase/DMSO reductase"/>
    <property type="match status" value="1"/>
</dbReference>
<keyword evidence="7" id="KW-0408">Iron</keyword>
<keyword evidence="5" id="KW-0732">Signal</keyword>
<proteinExistence type="inferred from homology"/>
<evidence type="ECO:0000256" key="1">
    <source>
        <dbReference type="ARBA" id="ARBA00010312"/>
    </source>
</evidence>
<evidence type="ECO:0000256" key="7">
    <source>
        <dbReference type="ARBA" id="ARBA00023004"/>
    </source>
</evidence>
<dbReference type="SUPFAM" id="SSF50692">
    <property type="entry name" value="ADC-like"/>
    <property type="match status" value="1"/>
</dbReference>
<sequence length="705" mass="76229">MGSMQLVQSVCGMCTARCPISVEVKDGSVGMIYGNPHSPLKGALCARGVAGKALERESECPQSPLIRVGERGEGKWKKVSWEEAFDYVAQKIAAVQQQHGKEAVLWSDRDGPFTDLYRAFMRGIGSPNVCTHSTSCDLNTHHASKAVMGLGRGMAVNDFANCKHIVLQTRNIFEAINLGEARTVMQALRKGCKLTVIDIRHNVSASKANDFLLVRPGTDYAFNLGIINTLITRKLYNKDYVDAHTTGFAELAEFVAPYTAEWAAEQCQVDAQAIVRLAQSLAAAAPHVIWHPGWMTSRYGDSFQVARTALVITALLGGVGVKGGIVPGRTPKECGKAGLKKFTDLFPAPKGLRADGLGVDNKAFDPGKGLLHKAFEAISNPPQGAAPVKAYMCWRHDPLQGYPDPDALRKRFDGLDLLVSVTFSWSDTAWYSDVVLPLSTYLSRESIIATKNGLKPQFFVRNRVIPPRYDTKADWEIIGGLAKRLGLDPLVFESAEDVWRFQLEGTGLTSADFTEKGFVSLTSDPLYVDLADYSFPTASGKVELTSEGYGKGCGQNMLPPYTPPVAPPEGAYRITFGRVAVHTQGHTINNPLLLEQVPENTVWINSKKAKAAGINPGDRVRVLDAAGKSMGEAGVKITSAIHPEAIFVVHGFGHDLPCESRAFHKGISDSKCLRGGLDLQDMGGGGLSMQEHFVTLEKVAGSGAA</sequence>
<dbReference type="Gene3D" id="3.40.50.740">
    <property type="match status" value="1"/>
</dbReference>
<dbReference type="GO" id="GO:0043546">
    <property type="term" value="F:molybdopterin cofactor binding"/>
    <property type="evidence" value="ECO:0007669"/>
    <property type="project" value="InterPro"/>
</dbReference>
<dbReference type="CDD" id="cd02778">
    <property type="entry name" value="MopB_CT_Thiosulfate-R-like"/>
    <property type="match status" value="1"/>
</dbReference>
<evidence type="ECO:0000313" key="10">
    <source>
        <dbReference type="EMBL" id="SBV94656.1"/>
    </source>
</evidence>
<dbReference type="InterPro" id="IPR006657">
    <property type="entry name" value="MoPterin_dinucl-bd_dom"/>
</dbReference>
<keyword evidence="2" id="KW-0004">4Fe-4S</keyword>
<dbReference type="EC" id="1.2.1.2" evidence="10"/>
<keyword evidence="6 10" id="KW-0560">Oxidoreductase</keyword>